<proteinExistence type="inferred from homology"/>
<name>A0A9Q1CJV6_HOLLE</name>
<reference evidence="3" key="1">
    <citation type="submission" date="2021-10" db="EMBL/GenBank/DDBJ databases">
        <title>Tropical sea cucumber genome reveals ecological adaptation and Cuvierian tubules defense mechanism.</title>
        <authorList>
            <person name="Chen T."/>
        </authorList>
    </citation>
    <scope>NUCLEOTIDE SEQUENCE</scope>
    <source>
        <strain evidence="3">Nanhai2018</strain>
        <tissue evidence="3">Muscle</tissue>
    </source>
</reference>
<gene>
    <name evidence="3" type="ORF">HOLleu_09199</name>
</gene>
<dbReference type="AlphaFoldDB" id="A0A9Q1CJV6"/>
<dbReference type="Pfam" id="PF04051">
    <property type="entry name" value="TRAPP"/>
    <property type="match status" value="1"/>
</dbReference>
<dbReference type="InterPro" id="IPR007194">
    <property type="entry name" value="TRAPP_component"/>
</dbReference>
<dbReference type="Proteomes" id="UP001152320">
    <property type="component" value="Chromosome 3"/>
</dbReference>
<accession>A0A9Q1CJV6</accession>
<evidence type="ECO:0000256" key="1">
    <source>
        <dbReference type="ARBA" id="ARBA00004222"/>
    </source>
</evidence>
<dbReference type="PANTHER" id="PTHR12817:SF0">
    <property type="entry name" value="GEO08327P1"/>
    <property type="match status" value="1"/>
</dbReference>
<evidence type="ECO:0000313" key="4">
    <source>
        <dbReference type="Proteomes" id="UP001152320"/>
    </source>
</evidence>
<keyword evidence="4" id="KW-1185">Reference proteome</keyword>
<dbReference type="CDD" id="cd14944">
    <property type="entry name" value="TRAPPC6A_Trs33"/>
    <property type="match status" value="1"/>
</dbReference>
<protein>
    <submittedName>
        <fullName evidence="3">Trafficking protein particle complex subunit 6B</fullName>
    </submittedName>
</protein>
<dbReference type="GO" id="GO:0030008">
    <property type="term" value="C:TRAPP complex"/>
    <property type="evidence" value="ECO:0007669"/>
    <property type="project" value="TreeGrafter"/>
</dbReference>
<comment type="subcellular location">
    <subcellularLocation>
        <location evidence="1">Golgi apparatus</location>
        <location evidence="1">cis-Golgi network</location>
    </subcellularLocation>
</comment>
<evidence type="ECO:0000313" key="3">
    <source>
        <dbReference type="EMBL" id="KAJ8046040.1"/>
    </source>
</evidence>
<dbReference type="OrthoDB" id="941624at2759"/>
<dbReference type="GO" id="GO:0006888">
    <property type="term" value="P:endoplasmic reticulum to Golgi vesicle-mediated transport"/>
    <property type="evidence" value="ECO:0007669"/>
    <property type="project" value="TreeGrafter"/>
</dbReference>
<dbReference type="GO" id="GO:0005801">
    <property type="term" value="C:cis-Golgi network"/>
    <property type="evidence" value="ECO:0007669"/>
    <property type="project" value="TreeGrafter"/>
</dbReference>
<dbReference type="Gene3D" id="3.30.1380.20">
    <property type="entry name" value="Trafficking protein particle complex subunit 3"/>
    <property type="match status" value="1"/>
</dbReference>
<comment type="similarity">
    <text evidence="2">Belongs to the TRAPP small subunits family. BET3 subfamily.</text>
</comment>
<comment type="caution">
    <text evidence="3">The sequence shown here is derived from an EMBL/GenBank/DDBJ whole genome shotgun (WGS) entry which is preliminary data.</text>
</comment>
<organism evidence="3 4">
    <name type="scientific">Holothuria leucospilota</name>
    <name type="common">Black long sea cucumber</name>
    <name type="synonym">Mertensiothuria leucospilota</name>
    <dbReference type="NCBI Taxonomy" id="206669"/>
    <lineage>
        <taxon>Eukaryota</taxon>
        <taxon>Metazoa</taxon>
        <taxon>Echinodermata</taxon>
        <taxon>Eleutherozoa</taxon>
        <taxon>Echinozoa</taxon>
        <taxon>Holothuroidea</taxon>
        <taxon>Aspidochirotacea</taxon>
        <taxon>Aspidochirotida</taxon>
        <taxon>Holothuriidae</taxon>
        <taxon>Holothuria</taxon>
    </lineage>
</organism>
<dbReference type="EMBL" id="JAIZAY010000003">
    <property type="protein sequence ID" value="KAJ8046040.1"/>
    <property type="molecule type" value="Genomic_DNA"/>
</dbReference>
<dbReference type="InterPro" id="IPR037992">
    <property type="entry name" value="TRAPPC6/Trs33"/>
</dbReference>
<evidence type="ECO:0000256" key="2">
    <source>
        <dbReference type="ARBA" id="ARBA00006218"/>
    </source>
</evidence>
<dbReference type="SUPFAM" id="SSF111126">
    <property type="entry name" value="Ligand-binding domain in the NO signalling and Golgi transport"/>
    <property type="match status" value="1"/>
</dbReference>
<sequence>MTNNIISKLEQMGCRVGQSLAERFTRDSPRFGSELDIIKFICKEFWVGTFKKQVDNLRTNHLGVYVILDSRFKLLTHMSAGEQYLESAPKYLAFTCGLVRGALASFGINSVVTAEVSTMPSCKFQISIPKT</sequence>
<dbReference type="InterPro" id="IPR024096">
    <property type="entry name" value="NO_sig/Golgi_transp_ligand-bd"/>
</dbReference>
<dbReference type="GO" id="GO:0005802">
    <property type="term" value="C:trans-Golgi network"/>
    <property type="evidence" value="ECO:0007669"/>
    <property type="project" value="TreeGrafter"/>
</dbReference>
<dbReference type="PANTHER" id="PTHR12817">
    <property type="entry name" value="TRAFFICKING PROTEIN PARTICLE COMPLEX SUBUNIT 6B"/>
    <property type="match status" value="1"/>
</dbReference>